<accession>A0A1G9WWS8</accession>
<reference evidence="1 2" key="1">
    <citation type="submission" date="2016-10" db="EMBL/GenBank/DDBJ databases">
        <authorList>
            <person name="de Groot N.N."/>
        </authorList>
    </citation>
    <scope>NUCLEOTIDE SEQUENCE [LARGE SCALE GENOMIC DNA]</scope>
    <source>
        <strain evidence="1 2">KPR-7B</strain>
    </source>
</reference>
<dbReference type="Proteomes" id="UP000199671">
    <property type="component" value="Unassembled WGS sequence"/>
</dbReference>
<evidence type="ECO:0000313" key="1">
    <source>
        <dbReference type="EMBL" id="SDM88910.1"/>
    </source>
</evidence>
<dbReference type="EMBL" id="FNHU01000008">
    <property type="protein sequence ID" value="SDM88910.1"/>
    <property type="molecule type" value="Genomic_DNA"/>
</dbReference>
<proteinExistence type="predicted"/>
<dbReference type="AlphaFoldDB" id="A0A1G9WWS8"/>
<dbReference type="RefSeq" id="WP_092610678.1">
    <property type="nucleotide sequence ID" value="NZ_FNHU01000008.1"/>
</dbReference>
<evidence type="ECO:0000313" key="2">
    <source>
        <dbReference type="Proteomes" id="UP000199671"/>
    </source>
</evidence>
<organism evidence="1 2">
    <name type="scientific">Actinomyces ruminicola</name>
    <dbReference type="NCBI Taxonomy" id="332524"/>
    <lineage>
        <taxon>Bacteria</taxon>
        <taxon>Bacillati</taxon>
        <taxon>Actinomycetota</taxon>
        <taxon>Actinomycetes</taxon>
        <taxon>Actinomycetales</taxon>
        <taxon>Actinomycetaceae</taxon>
        <taxon>Actinomyces</taxon>
    </lineage>
</organism>
<sequence>MSEEFRFDYDMAIAIAGKFATAQDDLEANESTMPYSVDAGDGSTYITSMIAQLAQDAGTLALAAELGNTNMKNAIDLVTGADDDVAQTFRDMEEKMP</sequence>
<protein>
    <submittedName>
        <fullName evidence="1">Uncharacterized protein</fullName>
    </submittedName>
</protein>
<name>A0A1G9WWS8_9ACTO</name>
<gene>
    <name evidence="1" type="ORF">SAMN04487766_10877</name>
</gene>
<dbReference type="OrthoDB" id="3255702at2"/>